<proteinExistence type="predicted"/>
<evidence type="ECO:0000313" key="3">
    <source>
        <dbReference type="Proteomes" id="UP000539313"/>
    </source>
</evidence>
<dbReference type="AlphaFoldDB" id="A0A7W3MW84"/>
<organism evidence="2 3">
    <name type="scientific">Thermomonospora cellulosilytica</name>
    <dbReference type="NCBI Taxonomy" id="1411118"/>
    <lineage>
        <taxon>Bacteria</taxon>
        <taxon>Bacillati</taxon>
        <taxon>Actinomycetota</taxon>
        <taxon>Actinomycetes</taxon>
        <taxon>Streptosporangiales</taxon>
        <taxon>Thermomonosporaceae</taxon>
        <taxon>Thermomonospora</taxon>
    </lineage>
</organism>
<dbReference type="Proteomes" id="UP000539313">
    <property type="component" value="Unassembled WGS sequence"/>
</dbReference>
<comment type="caution">
    <text evidence="2">The sequence shown here is derived from an EMBL/GenBank/DDBJ whole genome shotgun (WGS) entry which is preliminary data.</text>
</comment>
<accession>A0A7W3MW84</accession>
<dbReference type="EMBL" id="JACJII010000001">
    <property type="protein sequence ID" value="MBA9003026.1"/>
    <property type="molecule type" value="Genomic_DNA"/>
</dbReference>
<keyword evidence="3" id="KW-1185">Reference proteome</keyword>
<feature type="compositionally biased region" description="Basic and acidic residues" evidence="1">
    <location>
        <begin position="1"/>
        <end position="10"/>
    </location>
</feature>
<name>A0A7W3MW84_9ACTN</name>
<reference evidence="2 3" key="1">
    <citation type="submission" date="2020-08" db="EMBL/GenBank/DDBJ databases">
        <title>Sequencing the genomes of 1000 actinobacteria strains.</title>
        <authorList>
            <person name="Klenk H.-P."/>
        </authorList>
    </citation>
    <scope>NUCLEOTIDE SEQUENCE [LARGE SCALE GENOMIC DNA]</scope>
    <source>
        <strain evidence="2 3">DSM 45823</strain>
    </source>
</reference>
<evidence type="ECO:0000313" key="2">
    <source>
        <dbReference type="EMBL" id="MBA9003026.1"/>
    </source>
</evidence>
<sequence>MIAARLDQENHPGLPVDTGSDTILLSPGEAREAVRGSGPREAVWRSAILAAQRGEPDEETSGLFALWLAQSWMSRTLSMITGRLFEDYEDIEAEFITAFLENLRTADPSRPDAGETLLKAASKSAWCLARAHARERPTGDPSVLIALDELDLYSEGGWELEFTPPPRPDRLSASLRFVATPAQLEGERLGTLAHRMGLADVVLRARRPSDDLPAGTLNLRPAGAAR</sequence>
<evidence type="ECO:0000256" key="1">
    <source>
        <dbReference type="SAM" id="MobiDB-lite"/>
    </source>
</evidence>
<protein>
    <submittedName>
        <fullName evidence="2">Uncharacterized protein</fullName>
    </submittedName>
</protein>
<gene>
    <name evidence="2" type="ORF">HNR21_001908</name>
</gene>
<feature type="region of interest" description="Disordered" evidence="1">
    <location>
        <begin position="1"/>
        <end position="20"/>
    </location>
</feature>
<dbReference type="RefSeq" id="WP_182704907.1">
    <property type="nucleotide sequence ID" value="NZ_JACJII010000001.1"/>
</dbReference>